<dbReference type="AlphaFoldDB" id="A0A2M4DG13"/>
<protein>
    <submittedName>
        <fullName evidence="2">Putative secreted protein</fullName>
    </submittedName>
</protein>
<name>A0A2M4DG13_ANODA</name>
<sequence>MIRARCPAASVWRLPLSLLSIALLNIAASQSANCALTTTSIAKPFVTSGLHPQHPSEPFVLFFFSFFLL</sequence>
<accession>A0A2M4DG13</accession>
<evidence type="ECO:0000313" key="2">
    <source>
        <dbReference type="EMBL" id="MBW76507.1"/>
    </source>
</evidence>
<evidence type="ECO:0000256" key="1">
    <source>
        <dbReference type="SAM" id="SignalP"/>
    </source>
</evidence>
<organism evidence="2">
    <name type="scientific">Anopheles darlingi</name>
    <name type="common">Mosquito</name>
    <dbReference type="NCBI Taxonomy" id="43151"/>
    <lineage>
        <taxon>Eukaryota</taxon>
        <taxon>Metazoa</taxon>
        <taxon>Ecdysozoa</taxon>
        <taxon>Arthropoda</taxon>
        <taxon>Hexapoda</taxon>
        <taxon>Insecta</taxon>
        <taxon>Pterygota</taxon>
        <taxon>Neoptera</taxon>
        <taxon>Endopterygota</taxon>
        <taxon>Diptera</taxon>
        <taxon>Nematocera</taxon>
        <taxon>Culicoidea</taxon>
        <taxon>Culicidae</taxon>
        <taxon>Anophelinae</taxon>
        <taxon>Anopheles</taxon>
    </lineage>
</organism>
<keyword evidence="1" id="KW-0732">Signal</keyword>
<proteinExistence type="predicted"/>
<feature type="chain" id="PRO_5014915193" evidence="1">
    <location>
        <begin position="32"/>
        <end position="69"/>
    </location>
</feature>
<dbReference type="EMBL" id="GGFL01012329">
    <property type="protein sequence ID" value="MBW76507.1"/>
    <property type="molecule type" value="Transcribed_RNA"/>
</dbReference>
<feature type="signal peptide" evidence="1">
    <location>
        <begin position="1"/>
        <end position="31"/>
    </location>
</feature>
<reference evidence="2" key="1">
    <citation type="submission" date="2018-01" db="EMBL/GenBank/DDBJ databases">
        <title>An insight into the sialome of Amazonian anophelines.</title>
        <authorList>
            <person name="Ribeiro J.M."/>
            <person name="Scarpassa V."/>
            <person name="Calvo E."/>
        </authorList>
    </citation>
    <scope>NUCLEOTIDE SEQUENCE</scope>
</reference>